<sequence>MSKLLLFTTWDHLNAWHVHRQAIPAWTEEHAGDFDVMVEFGLELIGEMTDHGIFIIRKRKKNQSLILYLYTKWELLLLWQSGHLPKLDCWTRDHSSKNDTLAGFSLDEIQIQPCAGMFIAQREVNPYIYPRVKGV</sequence>
<evidence type="ECO:0000313" key="1">
    <source>
        <dbReference type="EMBL" id="MBA4602814.1"/>
    </source>
</evidence>
<accession>A0A7W1XT93</accession>
<protein>
    <submittedName>
        <fullName evidence="1">Uncharacterized protein</fullName>
    </submittedName>
</protein>
<name>A0A7W1XT93_9BACL</name>
<keyword evidence="2" id="KW-1185">Reference proteome</keyword>
<comment type="caution">
    <text evidence="1">The sequence shown here is derived from an EMBL/GenBank/DDBJ whole genome shotgun (WGS) entry which is preliminary data.</text>
</comment>
<gene>
    <name evidence="1" type="ORF">H2C83_10905</name>
</gene>
<dbReference type="AlphaFoldDB" id="A0A7W1XT93"/>
<reference evidence="1 2" key="1">
    <citation type="submission" date="2020-07" db="EMBL/GenBank/DDBJ databases">
        <title>Thermoactinomyces phylogeny.</title>
        <authorList>
            <person name="Dunlap C."/>
        </authorList>
    </citation>
    <scope>NUCLEOTIDE SEQUENCE [LARGE SCALE GENOMIC DNA]</scope>
    <source>
        <strain evidence="1 2">AMNI-1</strain>
    </source>
</reference>
<dbReference type="EMBL" id="JACEOL010000035">
    <property type="protein sequence ID" value="MBA4602814.1"/>
    <property type="molecule type" value="Genomic_DNA"/>
</dbReference>
<organism evidence="1 2">
    <name type="scientific">Thermoactinomyces mirandus</name>
    <dbReference type="NCBI Taxonomy" id="2756294"/>
    <lineage>
        <taxon>Bacteria</taxon>
        <taxon>Bacillati</taxon>
        <taxon>Bacillota</taxon>
        <taxon>Bacilli</taxon>
        <taxon>Bacillales</taxon>
        <taxon>Thermoactinomycetaceae</taxon>
        <taxon>Thermoactinomyces</taxon>
    </lineage>
</organism>
<dbReference type="RefSeq" id="WP_181740738.1">
    <property type="nucleotide sequence ID" value="NZ_JACEOL010000035.1"/>
</dbReference>
<proteinExistence type="predicted"/>
<dbReference type="Proteomes" id="UP000538292">
    <property type="component" value="Unassembled WGS sequence"/>
</dbReference>
<evidence type="ECO:0000313" key="2">
    <source>
        <dbReference type="Proteomes" id="UP000538292"/>
    </source>
</evidence>